<evidence type="ECO:0000313" key="3">
    <source>
        <dbReference type="EMBL" id="SHL11108.1"/>
    </source>
</evidence>
<evidence type="ECO:0000313" key="4">
    <source>
        <dbReference type="Proteomes" id="UP000184363"/>
    </source>
</evidence>
<dbReference type="InterPro" id="IPR023606">
    <property type="entry name" value="CoA-Trfase_III_dom_1_sf"/>
</dbReference>
<dbReference type="OrthoDB" id="9797653at2"/>
<dbReference type="AlphaFoldDB" id="A0A1M6XZ57"/>
<dbReference type="GO" id="GO:0016740">
    <property type="term" value="F:transferase activity"/>
    <property type="evidence" value="ECO:0007669"/>
    <property type="project" value="UniProtKB-KW"/>
</dbReference>
<evidence type="ECO:0000256" key="1">
    <source>
        <dbReference type="ARBA" id="ARBA00022679"/>
    </source>
</evidence>
<dbReference type="PANTHER" id="PTHR48228">
    <property type="entry name" value="SUCCINYL-COA--D-CITRAMALATE COA-TRANSFERASE"/>
    <property type="match status" value="1"/>
</dbReference>
<dbReference type="EMBL" id="FRAP01000018">
    <property type="protein sequence ID" value="SHL11108.1"/>
    <property type="molecule type" value="Genomic_DNA"/>
</dbReference>
<dbReference type="PANTHER" id="PTHR48228:SF6">
    <property type="entry name" value="L-CARNITINE COA-TRANSFERASE"/>
    <property type="match status" value="1"/>
</dbReference>
<dbReference type="RefSeq" id="WP_073459048.1">
    <property type="nucleotide sequence ID" value="NZ_CALGVN010000037.1"/>
</dbReference>
<sequence length="746" mass="79011">MPLPLEGIRVLDLGHHVAGPLAATMLADQGAEVVRIDRPGAGSPPTDAFYQRGKRRITLDLTDPDDRQVARGLALRSDVVVENFRPGALDRFGLGYEQLHDVAPGLVYLSLPGFAPDDPRAGVRAWEGVVDAATGNCRVRAGEEPEGHDPDRPTYSAVPIASNFAAFLGVVGTVAALIERRRSGRGQHVSVPLFDAMFEAIGAAGAYVTAHGLPPAPPLRANGSGTYRCADGAYAQFNPIGATRRFVTWFLHEAGHPELAVGADEDELRARLTELFASRPAAEWEEIGHAAGVPLCRIRTSQEWLRTPHARESGAVVRLADPELGETLVPGPAVRFGPPGASGPDVRPRRLPDADRDELLAEVAGPPPAPSVPANGGTRHLPLAGVRVLDLTQILAGPSSGRILGELGAHVTKINAPQRRIAAHGVVNRGKETVLLDVTTDEGKEVFWKLVDEADVIVQNFPPGVADRYGIGYGAVRARRPQIVHVSVSCYGGEGPWARGRGYETQAQAVTGVMARAGGTGKPAVLGPYNLLDYGTGVLAAYAAVLGLHHRAATGEGLELRTSLVQTASHHQGLFMVDFAGARHGGEPAGPYALGEADHQRFHRAADRWLYVHAQSPEELAAALGADGGDVAAVIAGRSARDVVEELVAAGIGAHEVVELDELMVDPQVRRRGLSVTQVSEEVGEVTMPGLAITMSATPPRLGAPVRQPGADAIQVLDRIGLADAVPELERRWVLQTTHLPAGWRT</sequence>
<keyword evidence="4" id="KW-1185">Reference proteome</keyword>
<proteinExistence type="predicted"/>
<evidence type="ECO:0000256" key="2">
    <source>
        <dbReference type="SAM" id="MobiDB-lite"/>
    </source>
</evidence>
<dbReference type="Pfam" id="PF02515">
    <property type="entry name" value="CoA_transf_3"/>
    <property type="match status" value="3"/>
</dbReference>
<dbReference type="Proteomes" id="UP000184363">
    <property type="component" value="Unassembled WGS sequence"/>
</dbReference>
<keyword evidence="1 3" id="KW-0808">Transferase</keyword>
<dbReference type="SUPFAM" id="SSF89796">
    <property type="entry name" value="CoA-transferase family III (CaiB/BaiF)"/>
    <property type="match status" value="2"/>
</dbReference>
<reference evidence="3 4" key="1">
    <citation type="submission" date="2016-11" db="EMBL/GenBank/DDBJ databases">
        <authorList>
            <person name="Jaros S."/>
            <person name="Januszkiewicz K."/>
            <person name="Wedrychowicz H."/>
        </authorList>
    </citation>
    <scope>NUCLEOTIDE SEQUENCE [LARGE SCALE GENOMIC DNA]</scope>
    <source>
        <strain evidence="3 4">DSM 43832</strain>
    </source>
</reference>
<protein>
    <submittedName>
        <fullName evidence="3">Crotonobetainyl-CoA:carnitine CoA-transferase CaiB</fullName>
    </submittedName>
</protein>
<dbReference type="Gene3D" id="3.40.50.10540">
    <property type="entry name" value="Crotonobetainyl-coa:carnitine coa-transferase, domain 1"/>
    <property type="match status" value="3"/>
</dbReference>
<accession>A0A1M6XZ57</accession>
<dbReference type="InterPro" id="IPR003673">
    <property type="entry name" value="CoA-Trfase_fam_III"/>
</dbReference>
<dbReference type="STRING" id="1848.SAMN05443637_11886"/>
<organism evidence="3 4">
    <name type="scientific">Pseudonocardia thermophila</name>
    <dbReference type="NCBI Taxonomy" id="1848"/>
    <lineage>
        <taxon>Bacteria</taxon>
        <taxon>Bacillati</taxon>
        <taxon>Actinomycetota</taxon>
        <taxon>Actinomycetes</taxon>
        <taxon>Pseudonocardiales</taxon>
        <taxon>Pseudonocardiaceae</taxon>
        <taxon>Pseudonocardia</taxon>
    </lineage>
</organism>
<dbReference type="InterPro" id="IPR050509">
    <property type="entry name" value="CoA-transferase_III"/>
</dbReference>
<gene>
    <name evidence="3" type="ORF">SAMN05443637_11886</name>
</gene>
<feature type="region of interest" description="Disordered" evidence="2">
    <location>
        <begin position="329"/>
        <end position="351"/>
    </location>
</feature>
<name>A0A1M6XZ57_PSETH</name>